<reference evidence="6 7" key="1">
    <citation type="submission" date="2020-08" db="EMBL/GenBank/DDBJ databases">
        <title>Genomic Encyclopedia of Type Strains, Phase IV (KMG-IV): sequencing the most valuable type-strain genomes for metagenomic binning, comparative biology and taxonomic classification.</title>
        <authorList>
            <person name="Goeker M."/>
        </authorList>
    </citation>
    <scope>NUCLEOTIDE SEQUENCE [LARGE SCALE GENOMIC DNA]</scope>
    <source>
        <strain evidence="6 7">YIM 65646</strain>
    </source>
</reference>
<dbReference type="PROSITE" id="PS01081">
    <property type="entry name" value="HTH_TETR_1"/>
    <property type="match status" value="1"/>
</dbReference>
<dbReference type="PANTHER" id="PTHR47506">
    <property type="entry name" value="TRANSCRIPTIONAL REGULATORY PROTEIN"/>
    <property type="match status" value="1"/>
</dbReference>
<keyword evidence="7" id="KW-1185">Reference proteome</keyword>
<evidence type="ECO:0000313" key="6">
    <source>
        <dbReference type="EMBL" id="MBB6034144.1"/>
    </source>
</evidence>
<evidence type="ECO:0000259" key="5">
    <source>
        <dbReference type="PROSITE" id="PS50977"/>
    </source>
</evidence>
<gene>
    <name evidence="6" type="ORF">HNR73_001994</name>
</gene>
<name>A0A841FE88_9ACTN</name>
<dbReference type="EMBL" id="JACHGT010000004">
    <property type="protein sequence ID" value="MBB6034144.1"/>
    <property type="molecule type" value="Genomic_DNA"/>
</dbReference>
<dbReference type="Proteomes" id="UP000548476">
    <property type="component" value="Unassembled WGS sequence"/>
</dbReference>
<proteinExistence type="predicted"/>
<comment type="caution">
    <text evidence="6">The sequence shown here is derived from an EMBL/GenBank/DDBJ whole genome shotgun (WGS) entry which is preliminary data.</text>
</comment>
<keyword evidence="1" id="KW-0805">Transcription regulation</keyword>
<evidence type="ECO:0000256" key="4">
    <source>
        <dbReference type="PROSITE-ProRule" id="PRU00335"/>
    </source>
</evidence>
<dbReference type="InterPro" id="IPR001647">
    <property type="entry name" value="HTH_TetR"/>
</dbReference>
<sequence length="202" mass="21769">MPPVPFTPDERERIHALLLDAGEALFPAQGLKKTSLDELVAPAGIAKGSFYAFFDSKEALYTAVMLRRAPLIADRLKPALAEPADVEGVTALLHALTEVLTTDPFYRRLLTHPEELRAVSRRVAPEDVARIGPQLIAPVLDYIGRGQREGLLVGDVEPGTVLGVMRAAGLVVMNRELFGADHAAVLDATIATLARGLTTERS</sequence>
<feature type="domain" description="HTH tetR-type" evidence="5">
    <location>
        <begin position="12"/>
        <end position="72"/>
    </location>
</feature>
<dbReference type="SUPFAM" id="SSF46689">
    <property type="entry name" value="Homeodomain-like"/>
    <property type="match status" value="1"/>
</dbReference>
<organism evidence="6 7">
    <name type="scientific">Phytomonospora endophytica</name>
    <dbReference type="NCBI Taxonomy" id="714109"/>
    <lineage>
        <taxon>Bacteria</taxon>
        <taxon>Bacillati</taxon>
        <taxon>Actinomycetota</taxon>
        <taxon>Actinomycetes</taxon>
        <taxon>Micromonosporales</taxon>
        <taxon>Micromonosporaceae</taxon>
        <taxon>Phytomonospora</taxon>
    </lineage>
</organism>
<dbReference type="Gene3D" id="1.10.357.10">
    <property type="entry name" value="Tetracycline Repressor, domain 2"/>
    <property type="match status" value="1"/>
</dbReference>
<dbReference type="AlphaFoldDB" id="A0A841FE88"/>
<feature type="DNA-binding region" description="H-T-H motif" evidence="4">
    <location>
        <begin position="35"/>
        <end position="54"/>
    </location>
</feature>
<evidence type="ECO:0000313" key="7">
    <source>
        <dbReference type="Proteomes" id="UP000548476"/>
    </source>
</evidence>
<keyword evidence="3" id="KW-0804">Transcription</keyword>
<evidence type="ECO:0000256" key="2">
    <source>
        <dbReference type="ARBA" id="ARBA00023125"/>
    </source>
</evidence>
<dbReference type="PANTHER" id="PTHR47506:SF1">
    <property type="entry name" value="HTH-TYPE TRANSCRIPTIONAL REGULATOR YJDC"/>
    <property type="match status" value="1"/>
</dbReference>
<evidence type="ECO:0000256" key="1">
    <source>
        <dbReference type="ARBA" id="ARBA00023015"/>
    </source>
</evidence>
<dbReference type="InterPro" id="IPR023772">
    <property type="entry name" value="DNA-bd_HTH_TetR-type_CS"/>
</dbReference>
<keyword evidence="2 4" id="KW-0238">DNA-binding</keyword>
<dbReference type="GO" id="GO:0003677">
    <property type="term" value="F:DNA binding"/>
    <property type="evidence" value="ECO:0007669"/>
    <property type="project" value="UniProtKB-UniRule"/>
</dbReference>
<accession>A0A841FE88</accession>
<dbReference type="RefSeq" id="WP_184787034.1">
    <property type="nucleotide sequence ID" value="NZ_BONT01000045.1"/>
</dbReference>
<protein>
    <submittedName>
        <fullName evidence="6">AcrR family transcriptional regulator</fullName>
    </submittedName>
</protein>
<dbReference type="InterPro" id="IPR009057">
    <property type="entry name" value="Homeodomain-like_sf"/>
</dbReference>
<evidence type="ECO:0000256" key="3">
    <source>
        <dbReference type="ARBA" id="ARBA00023163"/>
    </source>
</evidence>
<dbReference type="PROSITE" id="PS50977">
    <property type="entry name" value="HTH_TETR_2"/>
    <property type="match status" value="1"/>
</dbReference>
<dbReference type="PRINTS" id="PR00455">
    <property type="entry name" value="HTHTETR"/>
</dbReference>
<dbReference type="Pfam" id="PF00440">
    <property type="entry name" value="TetR_N"/>
    <property type="match status" value="1"/>
</dbReference>